<name>A0A8S9LFT6_BRACR</name>
<organism evidence="1 2">
    <name type="scientific">Brassica cretica</name>
    <name type="common">Mustard</name>
    <dbReference type="NCBI Taxonomy" id="69181"/>
    <lineage>
        <taxon>Eukaryota</taxon>
        <taxon>Viridiplantae</taxon>
        <taxon>Streptophyta</taxon>
        <taxon>Embryophyta</taxon>
        <taxon>Tracheophyta</taxon>
        <taxon>Spermatophyta</taxon>
        <taxon>Magnoliopsida</taxon>
        <taxon>eudicotyledons</taxon>
        <taxon>Gunneridae</taxon>
        <taxon>Pentapetalae</taxon>
        <taxon>rosids</taxon>
        <taxon>malvids</taxon>
        <taxon>Brassicales</taxon>
        <taxon>Brassicaceae</taxon>
        <taxon>Brassiceae</taxon>
        <taxon>Brassica</taxon>
    </lineage>
</organism>
<evidence type="ECO:0000313" key="1">
    <source>
        <dbReference type="EMBL" id="KAF2606334.1"/>
    </source>
</evidence>
<gene>
    <name evidence="1" type="ORF">F2Q68_00043049</name>
</gene>
<dbReference type="AlphaFoldDB" id="A0A8S9LFT6"/>
<comment type="caution">
    <text evidence="1">The sequence shown here is derived from an EMBL/GenBank/DDBJ whole genome shotgun (WGS) entry which is preliminary data.</text>
</comment>
<accession>A0A8S9LFT6</accession>
<proteinExistence type="predicted"/>
<reference evidence="1" key="1">
    <citation type="submission" date="2019-12" db="EMBL/GenBank/DDBJ databases">
        <title>Genome sequencing and annotation of Brassica cretica.</title>
        <authorList>
            <person name="Studholme D.J."/>
            <person name="Sarris P.F."/>
        </authorList>
    </citation>
    <scope>NUCLEOTIDE SEQUENCE</scope>
    <source>
        <strain evidence="1">PFS-001/15</strain>
        <tissue evidence="1">Leaf</tissue>
    </source>
</reference>
<dbReference type="EMBL" id="QGKW02000276">
    <property type="protein sequence ID" value="KAF2606334.1"/>
    <property type="molecule type" value="Genomic_DNA"/>
</dbReference>
<sequence length="191" mass="20917">MDREARGGSIYEIRTWWQLPGMHEVLRCMRPGHAAIHVEDVVSPCMDPGHDSRQVEGVVASCMRLRHAASHVEHEVPPHMRPEPCEATHGLPHGLFLIEISSSGDQFKISPDVGLLVKVGQGFGSEKSVLGSRPRSTKNCEPLALDCLGWDSEGLYLLVGYCNSLSNAILLTPHSLLFQVTSSELVEVTEG</sequence>
<dbReference type="Proteomes" id="UP000712281">
    <property type="component" value="Unassembled WGS sequence"/>
</dbReference>
<evidence type="ECO:0000313" key="2">
    <source>
        <dbReference type="Proteomes" id="UP000712281"/>
    </source>
</evidence>
<protein>
    <submittedName>
        <fullName evidence="1">Uncharacterized protein</fullName>
    </submittedName>
</protein>